<dbReference type="InterPro" id="IPR018720">
    <property type="entry name" value="DUF2249"/>
</dbReference>
<dbReference type="Proteomes" id="UP000528286">
    <property type="component" value="Unassembled WGS sequence"/>
</dbReference>
<feature type="domain" description="DUF2249" evidence="1">
    <location>
        <begin position="19"/>
        <end position="87"/>
    </location>
</feature>
<proteinExistence type="predicted"/>
<reference evidence="2 3" key="1">
    <citation type="submission" date="2020-08" db="EMBL/GenBank/DDBJ databases">
        <title>Genomic Encyclopedia of Type Strains, Phase IV (KMG-IV): sequencing the most valuable type-strain genomes for metagenomic binning, comparative biology and taxonomic classification.</title>
        <authorList>
            <person name="Goeker M."/>
        </authorList>
    </citation>
    <scope>NUCLEOTIDE SEQUENCE [LARGE SCALE GENOMIC DNA]</scope>
    <source>
        <strain evidence="2 3">DSM 29853</strain>
    </source>
</reference>
<organism evidence="2 3">
    <name type="scientific">Gellertiella hungarica</name>
    <dbReference type="NCBI Taxonomy" id="1572859"/>
    <lineage>
        <taxon>Bacteria</taxon>
        <taxon>Pseudomonadati</taxon>
        <taxon>Pseudomonadota</taxon>
        <taxon>Alphaproteobacteria</taxon>
        <taxon>Hyphomicrobiales</taxon>
        <taxon>Rhizobiaceae</taxon>
        <taxon>Gellertiella</taxon>
    </lineage>
</organism>
<evidence type="ECO:0000313" key="3">
    <source>
        <dbReference type="Proteomes" id="UP000528286"/>
    </source>
</evidence>
<name>A0A7W6J7N2_9HYPH</name>
<dbReference type="AlphaFoldDB" id="A0A7W6J7N2"/>
<dbReference type="RefSeq" id="WP_183366672.1">
    <property type="nucleotide sequence ID" value="NZ_JACIEZ010000004.1"/>
</dbReference>
<protein>
    <submittedName>
        <fullName evidence="2">Uncharacterized protein (DUF2249 family)</fullName>
    </submittedName>
</protein>
<evidence type="ECO:0000313" key="2">
    <source>
        <dbReference type="EMBL" id="MBB4065388.1"/>
    </source>
</evidence>
<comment type="caution">
    <text evidence="2">The sequence shown here is derived from an EMBL/GenBank/DDBJ whole genome shotgun (WGS) entry which is preliminary data.</text>
</comment>
<dbReference type="Pfam" id="PF10006">
    <property type="entry name" value="DUF2249"/>
    <property type="match status" value="1"/>
</dbReference>
<evidence type="ECO:0000259" key="1">
    <source>
        <dbReference type="Pfam" id="PF10006"/>
    </source>
</evidence>
<accession>A0A7W6J7N2</accession>
<gene>
    <name evidence="2" type="ORF">GGR23_002589</name>
</gene>
<keyword evidence="3" id="KW-1185">Reference proteome</keyword>
<sequence>MTASPDSLAIAGNSPFPILDLRMLPPPERHARIFHLLGMLDGGETLTLINDHDPLPLHRQLEWVQPGVFSWEYLAEGPDVWQVRIGRRESAGCNCTCGSH</sequence>
<dbReference type="EMBL" id="JACIEZ010000004">
    <property type="protein sequence ID" value="MBB4065388.1"/>
    <property type="molecule type" value="Genomic_DNA"/>
</dbReference>